<keyword evidence="1" id="KW-0732">Signal</keyword>
<dbReference type="AlphaFoldDB" id="A0A553HSL8"/>
<accession>A0A553HSL8</accession>
<dbReference type="Pfam" id="PF13810">
    <property type="entry name" value="DUF4185"/>
    <property type="match status" value="1"/>
</dbReference>
<name>A0A553HSL8_9PEZI</name>
<feature type="domain" description="DUF4185" evidence="2">
    <location>
        <begin position="201"/>
        <end position="354"/>
    </location>
</feature>
<dbReference type="Proteomes" id="UP000319160">
    <property type="component" value="Unassembled WGS sequence"/>
</dbReference>
<dbReference type="EMBL" id="VFLP01000050">
    <property type="protein sequence ID" value="TRX90941.1"/>
    <property type="molecule type" value="Genomic_DNA"/>
</dbReference>
<feature type="signal peptide" evidence="1">
    <location>
        <begin position="1"/>
        <end position="17"/>
    </location>
</feature>
<evidence type="ECO:0000313" key="3">
    <source>
        <dbReference type="EMBL" id="TRX90941.1"/>
    </source>
</evidence>
<evidence type="ECO:0000256" key="1">
    <source>
        <dbReference type="SAM" id="SignalP"/>
    </source>
</evidence>
<gene>
    <name evidence="3" type="ORF">FHL15_008146</name>
</gene>
<keyword evidence="4" id="KW-1185">Reference proteome</keyword>
<evidence type="ECO:0000313" key="4">
    <source>
        <dbReference type="Proteomes" id="UP000319160"/>
    </source>
</evidence>
<protein>
    <recommendedName>
        <fullName evidence="2">DUF4185 domain-containing protein</fullName>
    </recommendedName>
</protein>
<feature type="chain" id="PRO_5021916930" description="DUF4185 domain-containing protein" evidence="1">
    <location>
        <begin position="18"/>
        <end position="369"/>
    </location>
</feature>
<reference evidence="4" key="1">
    <citation type="submission" date="2019-06" db="EMBL/GenBank/DDBJ databases">
        <title>Draft genome sequence of the griseofulvin-producing fungus Xylaria cubensis strain G536.</title>
        <authorList>
            <person name="Mead M.E."/>
            <person name="Raja H.A."/>
            <person name="Steenwyk J.L."/>
            <person name="Knowles S.L."/>
            <person name="Oberlies N.H."/>
            <person name="Rokas A."/>
        </authorList>
    </citation>
    <scope>NUCLEOTIDE SEQUENCE [LARGE SCALE GENOMIC DNA]</scope>
    <source>
        <strain evidence="4">G536</strain>
    </source>
</reference>
<sequence>MLNRLCLASLLAAAALGTPVERRDDTQPVGTNPIKNFHTDFLGEQKSSNSCAGRDLGFTGQLGGKWYGVYGDTNWCAQGVTDPDKNPAGFHGIVRDTVALMGNNPLSIQDYHLNGDTPVAHPLQFIPFNSAWGETNLYGFGGTSICETTSGVGAVYYLVNANDAGLKGAGVAKVQIVNGQPTVTQRFGNTGWWWQSSNTPRYGDVAALRDPKSNYIYIWGGAPTSVSNFPDNQYVYMARVNAADAFDLTKYQYWWGRSQGWKSNVLTTFTSDTAVFWGVGQGQIVWSDYYQTYIFVHLSGNNVVLRTATSLEGPWTPDVTVYTATPLASGAYVYAGVAHPYLDTTGQTLTISYTNNAAVIQVIKVTFSK</sequence>
<evidence type="ECO:0000259" key="2">
    <source>
        <dbReference type="Pfam" id="PF13810"/>
    </source>
</evidence>
<comment type="caution">
    <text evidence="3">The sequence shown here is derived from an EMBL/GenBank/DDBJ whole genome shotgun (WGS) entry which is preliminary data.</text>
</comment>
<proteinExistence type="predicted"/>
<dbReference type="OrthoDB" id="2583188at2759"/>
<dbReference type="InterPro" id="IPR025442">
    <property type="entry name" value="DUF4185"/>
</dbReference>
<organism evidence="3 4">
    <name type="scientific">Xylaria flabelliformis</name>
    <dbReference type="NCBI Taxonomy" id="2512241"/>
    <lineage>
        <taxon>Eukaryota</taxon>
        <taxon>Fungi</taxon>
        <taxon>Dikarya</taxon>
        <taxon>Ascomycota</taxon>
        <taxon>Pezizomycotina</taxon>
        <taxon>Sordariomycetes</taxon>
        <taxon>Xylariomycetidae</taxon>
        <taxon>Xylariales</taxon>
        <taxon>Xylariaceae</taxon>
        <taxon>Xylaria</taxon>
    </lineage>
</organism>